<protein>
    <submittedName>
        <fullName evidence="1">Uncharacterized protein</fullName>
    </submittedName>
</protein>
<comment type="caution">
    <text evidence="1">The sequence shown here is derived from an EMBL/GenBank/DDBJ whole genome shotgun (WGS) entry which is preliminary data.</text>
</comment>
<dbReference type="AlphaFoldDB" id="A0A6G1ZFQ4"/>
<accession>A0A6G1ZFQ4</accession>
<evidence type="ECO:0000313" key="1">
    <source>
        <dbReference type="EMBL" id="MRY12794.1"/>
    </source>
</evidence>
<dbReference type="RefSeq" id="WP_007654417.1">
    <property type="nucleotide sequence ID" value="NZ_CAJSYT010000001.1"/>
</dbReference>
<organism evidence="1">
    <name type="scientific">Parabacteroides goldsteinii</name>
    <dbReference type="NCBI Taxonomy" id="328812"/>
    <lineage>
        <taxon>Bacteria</taxon>
        <taxon>Pseudomonadati</taxon>
        <taxon>Bacteroidota</taxon>
        <taxon>Bacteroidia</taxon>
        <taxon>Bacteroidales</taxon>
        <taxon>Tannerellaceae</taxon>
        <taxon>Parabacteroides</taxon>
    </lineage>
</organism>
<name>A0A6G1ZFQ4_9BACT</name>
<reference evidence="1" key="1">
    <citation type="journal article" date="2019" name="Nat. Med.">
        <title>A library of human gut bacterial isolates paired with longitudinal multiomics data enables mechanistic microbiome research.</title>
        <authorList>
            <person name="Poyet M."/>
            <person name="Groussin M."/>
            <person name="Gibbons S.M."/>
            <person name="Avila-Pacheco J."/>
            <person name="Jiang X."/>
            <person name="Kearney S.M."/>
            <person name="Perrotta A.R."/>
            <person name="Berdy B."/>
            <person name="Zhao S."/>
            <person name="Lieberman T.D."/>
            <person name="Swanson P.K."/>
            <person name="Smith M."/>
            <person name="Roesemann S."/>
            <person name="Alexander J.E."/>
            <person name="Rich S.A."/>
            <person name="Livny J."/>
            <person name="Vlamakis H."/>
            <person name="Clish C."/>
            <person name="Bullock K."/>
            <person name="Deik A."/>
            <person name="Scott J."/>
            <person name="Pierce K.A."/>
            <person name="Xavier R.J."/>
            <person name="Alm E.J."/>
        </authorList>
    </citation>
    <scope>NUCLEOTIDE SEQUENCE</scope>
    <source>
        <strain evidence="1">BIOML-A4</strain>
    </source>
</reference>
<sequence>MAKEYAIGETFLHEEVKLKVEKGYCPDCYFLDKPGCHLYECHPDERVDEEGVMFVEEMINN</sequence>
<dbReference type="EMBL" id="WKLP01000022">
    <property type="protein sequence ID" value="MRY12794.1"/>
    <property type="molecule type" value="Genomic_DNA"/>
</dbReference>
<proteinExistence type="predicted"/>
<gene>
    <name evidence="1" type="ORF">GKE01_15115</name>
</gene>